<comment type="subcellular location">
    <subcellularLocation>
        <location evidence="1">Membrane</location>
        <topology evidence="1">Multi-pass membrane protein</topology>
    </subcellularLocation>
</comment>
<feature type="region of interest" description="Disordered" evidence="5">
    <location>
        <begin position="1"/>
        <end position="24"/>
    </location>
</feature>
<evidence type="ECO:0000313" key="7">
    <source>
        <dbReference type="EMBL" id="MDQ8206446.1"/>
    </source>
</evidence>
<dbReference type="InterPro" id="IPR023271">
    <property type="entry name" value="Aquaporin-like"/>
</dbReference>
<dbReference type="PANTHER" id="PTHR30520">
    <property type="entry name" value="FORMATE TRANSPORTER-RELATED"/>
    <property type="match status" value="1"/>
</dbReference>
<evidence type="ECO:0000256" key="3">
    <source>
        <dbReference type="ARBA" id="ARBA00022989"/>
    </source>
</evidence>
<dbReference type="Proteomes" id="UP001225316">
    <property type="component" value="Unassembled WGS sequence"/>
</dbReference>
<dbReference type="Gene3D" id="1.20.1080.10">
    <property type="entry name" value="Glycerol uptake facilitator protein"/>
    <property type="match status" value="1"/>
</dbReference>
<sequence>MSEVSKKKKLSALDKSQAKGHMGMPSPQIYEVVRREGLEELARPMSSLFWSGIAAGMVLSLSIYCKAFLHGHLTGNPLQTVLSNGGYAVGFIIVILGRLQLFTENTISVVLPVLGDRTARNLKCTARLWVVVFTANMLGAWLSAYFAYHGAILPESQVAAALEISHHLLEYSTTQTLLYGIPAGFMVASIVWVLPSAKGNEFWVIFLVTYMIALGGLTHVVAGATEWCLLALNGELDWLDAVFKCILPALLGNIIGGTGLFALISYAQVKDEI</sequence>
<dbReference type="Pfam" id="PF01226">
    <property type="entry name" value="Form_Nir_trans"/>
    <property type="match status" value="1"/>
</dbReference>
<evidence type="ECO:0000256" key="2">
    <source>
        <dbReference type="ARBA" id="ARBA00022692"/>
    </source>
</evidence>
<feature type="compositionally biased region" description="Basic residues" evidence="5">
    <location>
        <begin position="1"/>
        <end position="10"/>
    </location>
</feature>
<evidence type="ECO:0000256" key="4">
    <source>
        <dbReference type="ARBA" id="ARBA00023136"/>
    </source>
</evidence>
<organism evidence="7 8">
    <name type="scientific">Thalassobacterium maritimum</name>
    <dbReference type="NCBI Taxonomy" id="3041265"/>
    <lineage>
        <taxon>Bacteria</taxon>
        <taxon>Pseudomonadati</taxon>
        <taxon>Verrucomicrobiota</taxon>
        <taxon>Opitutia</taxon>
        <taxon>Puniceicoccales</taxon>
        <taxon>Coraliomargaritaceae</taxon>
        <taxon>Thalassobacterium</taxon>
    </lineage>
</organism>
<feature type="transmembrane region" description="Helical" evidence="6">
    <location>
        <begin position="48"/>
        <end position="69"/>
    </location>
</feature>
<feature type="transmembrane region" description="Helical" evidence="6">
    <location>
        <begin position="241"/>
        <end position="267"/>
    </location>
</feature>
<reference evidence="7 8" key="1">
    <citation type="submission" date="2023-04" db="EMBL/GenBank/DDBJ databases">
        <title>A novel bacteria isolated from coastal sediment.</title>
        <authorList>
            <person name="Liu X.-J."/>
            <person name="Du Z.-J."/>
        </authorList>
    </citation>
    <scope>NUCLEOTIDE SEQUENCE [LARGE SCALE GENOMIC DNA]</scope>
    <source>
        <strain evidence="7 8">SDUM461003</strain>
    </source>
</reference>
<accession>A0ABU1AQL2</accession>
<dbReference type="EMBL" id="JARXHW010000004">
    <property type="protein sequence ID" value="MDQ8206446.1"/>
    <property type="molecule type" value="Genomic_DNA"/>
</dbReference>
<feature type="transmembrane region" description="Helical" evidence="6">
    <location>
        <begin position="89"/>
        <end position="114"/>
    </location>
</feature>
<keyword evidence="4 6" id="KW-0472">Membrane</keyword>
<feature type="transmembrane region" description="Helical" evidence="6">
    <location>
        <begin position="126"/>
        <end position="148"/>
    </location>
</feature>
<comment type="caution">
    <text evidence="7">The sequence shown here is derived from an EMBL/GenBank/DDBJ whole genome shotgun (WGS) entry which is preliminary data.</text>
</comment>
<keyword evidence="3 6" id="KW-1133">Transmembrane helix</keyword>
<keyword evidence="2 6" id="KW-0812">Transmembrane</keyword>
<evidence type="ECO:0000313" key="8">
    <source>
        <dbReference type="Proteomes" id="UP001225316"/>
    </source>
</evidence>
<name>A0ABU1AQL2_9BACT</name>
<keyword evidence="8" id="KW-1185">Reference proteome</keyword>
<evidence type="ECO:0000256" key="6">
    <source>
        <dbReference type="SAM" id="Phobius"/>
    </source>
</evidence>
<proteinExistence type="predicted"/>
<dbReference type="RefSeq" id="WP_308948517.1">
    <property type="nucleotide sequence ID" value="NZ_JARXHW010000004.1"/>
</dbReference>
<evidence type="ECO:0000256" key="5">
    <source>
        <dbReference type="SAM" id="MobiDB-lite"/>
    </source>
</evidence>
<gene>
    <name evidence="7" type="ORF">QEH52_02920</name>
</gene>
<dbReference type="PANTHER" id="PTHR30520:SF2">
    <property type="entry name" value="INNER MEMBRANE PROTEIN YFDC"/>
    <property type="match status" value="1"/>
</dbReference>
<feature type="transmembrane region" description="Helical" evidence="6">
    <location>
        <begin position="177"/>
        <end position="195"/>
    </location>
</feature>
<evidence type="ECO:0000256" key="1">
    <source>
        <dbReference type="ARBA" id="ARBA00004141"/>
    </source>
</evidence>
<feature type="transmembrane region" description="Helical" evidence="6">
    <location>
        <begin position="202"/>
        <end position="221"/>
    </location>
</feature>
<dbReference type="InterPro" id="IPR000292">
    <property type="entry name" value="For/NO2_transpt"/>
</dbReference>
<protein>
    <submittedName>
        <fullName evidence="7">Formate/nitrite transporter family protein</fullName>
    </submittedName>
</protein>